<accession>A0AC59HC58</accession>
<organism evidence="1 2">
    <name type="scientific">Pelagibacter phage HTVC119P</name>
    <dbReference type="NCBI Taxonomy" id="2283020"/>
    <lineage>
        <taxon>Viruses</taxon>
        <taxon>Duplodnaviria</taxon>
        <taxon>Heunggongvirae</taxon>
        <taxon>Uroviricota</taxon>
        <taxon>Caudoviricetes</taxon>
        <taxon>Autographivirales</taxon>
        <taxon>Votkovvirus</taxon>
    </lineage>
</organism>
<evidence type="ECO:0000313" key="2">
    <source>
        <dbReference type="Proteomes" id="UP000317351"/>
    </source>
</evidence>
<gene>
    <name evidence="1" type="ORF">P119_gp06</name>
</gene>
<proteinExistence type="predicted"/>
<dbReference type="EMBL" id="MH598806">
    <property type="protein sequence ID" value="AXH71355.1"/>
    <property type="molecule type" value="Genomic_DNA"/>
</dbReference>
<dbReference type="Proteomes" id="UP000317351">
    <property type="component" value="Segment"/>
</dbReference>
<evidence type="ECO:0000313" key="1">
    <source>
        <dbReference type="EMBL" id="AXH71355.1"/>
    </source>
</evidence>
<reference evidence="1 2" key="1">
    <citation type="journal article" date="2019" name="Environ. Microbiol.">
        <title>Pelagiphages in the Podoviridae family integrate into host genomes.</title>
        <authorList>
            <person name="Zhao Y."/>
            <person name="Qin F."/>
            <person name="Zhang R."/>
            <person name="Giovannoni S.J."/>
            <person name="Zhang Z."/>
            <person name="Sun J."/>
            <person name="Du S."/>
            <person name="Rensing C."/>
        </authorList>
    </citation>
    <scope>NUCLEOTIDE SEQUENCE [LARGE SCALE GENOMIC DNA]</scope>
</reference>
<sequence>METLKAIGSIIGVLATIGFFWGLTWFVCLMNDACYYSNFGGL</sequence>
<name>A0AC59HC58_9CAUD</name>
<protein>
    <submittedName>
        <fullName evidence="1">Uncharacterized protein</fullName>
    </submittedName>
</protein>